<sequence>MTCWVPGVESPSRREFVMQSRRHSSTYWIRVAMPAALLAMVCLLLIMSRYPTAVDERSYLFWIW</sequence>
<protein>
    <submittedName>
        <fullName evidence="2">Uncharacterized protein</fullName>
    </submittedName>
</protein>
<reference evidence="2 3" key="1">
    <citation type="submission" date="2018-10" db="EMBL/GenBank/DDBJ databases">
        <authorList>
            <person name="Perry B.J."/>
            <person name="Sullivan J.T."/>
            <person name="Murphy R.J.T."/>
            <person name="Ramsay J.P."/>
            <person name="Ronson C.W."/>
        </authorList>
    </citation>
    <scope>NUCLEOTIDE SEQUENCE [LARGE SCALE GENOMIC DNA]</scope>
    <source>
        <strain evidence="2 3">R88b</strain>
    </source>
</reference>
<accession>A0A6M7WJK4</accession>
<keyword evidence="1" id="KW-0812">Transmembrane</keyword>
<dbReference type="EMBL" id="CP033367">
    <property type="protein sequence ID" value="QKD00963.1"/>
    <property type="molecule type" value="Genomic_DNA"/>
</dbReference>
<feature type="transmembrane region" description="Helical" evidence="1">
    <location>
        <begin position="27"/>
        <end position="47"/>
    </location>
</feature>
<evidence type="ECO:0000313" key="2">
    <source>
        <dbReference type="EMBL" id="QKD00963.1"/>
    </source>
</evidence>
<proteinExistence type="predicted"/>
<keyword evidence="1" id="KW-1133">Transmembrane helix</keyword>
<evidence type="ECO:0000256" key="1">
    <source>
        <dbReference type="SAM" id="Phobius"/>
    </source>
</evidence>
<dbReference type="Proteomes" id="UP000503017">
    <property type="component" value="Chromosome"/>
</dbReference>
<organism evidence="2 3">
    <name type="scientific">Mesorhizobium loti R88b</name>
    <dbReference type="NCBI Taxonomy" id="935548"/>
    <lineage>
        <taxon>Bacteria</taxon>
        <taxon>Pseudomonadati</taxon>
        <taxon>Pseudomonadota</taxon>
        <taxon>Alphaproteobacteria</taxon>
        <taxon>Hyphomicrobiales</taxon>
        <taxon>Phyllobacteriaceae</taxon>
        <taxon>Mesorhizobium</taxon>
    </lineage>
</organism>
<name>A0A6M7WJK4_RHILI</name>
<keyword evidence="1" id="KW-0472">Membrane</keyword>
<evidence type="ECO:0000313" key="3">
    <source>
        <dbReference type="Proteomes" id="UP000503017"/>
    </source>
</evidence>
<gene>
    <name evidence="2" type="ORF">EB235_05180</name>
</gene>
<dbReference type="AlphaFoldDB" id="A0A6M7WJK4"/>